<feature type="compositionally biased region" description="Basic and acidic residues" evidence="1">
    <location>
        <begin position="21"/>
        <end position="32"/>
    </location>
</feature>
<evidence type="ECO:0000256" key="1">
    <source>
        <dbReference type="SAM" id="MobiDB-lite"/>
    </source>
</evidence>
<accession>A0ABN8YTC3</accession>
<evidence type="ECO:0000313" key="3">
    <source>
        <dbReference type="Proteomes" id="UP001176941"/>
    </source>
</evidence>
<organism evidence="2 3">
    <name type="scientific">Rangifer tarandus platyrhynchus</name>
    <name type="common">Svalbard reindeer</name>
    <dbReference type="NCBI Taxonomy" id="3082113"/>
    <lineage>
        <taxon>Eukaryota</taxon>
        <taxon>Metazoa</taxon>
        <taxon>Chordata</taxon>
        <taxon>Craniata</taxon>
        <taxon>Vertebrata</taxon>
        <taxon>Euteleostomi</taxon>
        <taxon>Mammalia</taxon>
        <taxon>Eutheria</taxon>
        <taxon>Laurasiatheria</taxon>
        <taxon>Artiodactyla</taxon>
        <taxon>Ruminantia</taxon>
        <taxon>Pecora</taxon>
        <taxon>Cervidae</taxon>
        <taxon>Odocoileinae</taxon>
        <taxon>Rangifer</taxon>
    </lineage>
</organism>
<gene>
    <name evidence="2" type="ORF">MRATA1EN1_LOCUS13790</name>
</gene>
<dbReference type="Proteomes" id="UP001176941">
    <property type="component" value="Chromosome 23"/>
</dbReference>
<evidence type="ECO:0000313" key="2">
    <source>
        <dbReference type="EMBL" id="CAI9164828.1"/>
    </source>
</evidence>
<sequence>MSNQTSASSLITPDLPRSAIKQRDGEEGDSKGTRRRTHRHPSAPCGILIVVMALKPTASVRTPFRAPDCWPLLLAPLWRGTFRNLPIAPPCDGRTSGRISCSCGPEDSGPAPSGVCALPPESHDLWAVGHGTAMATGRRLSSIHSKRTQGPARVTSALRPALRSAVASCFTVDSLMPRHCLLSHARHCAFCRSPSSQSLCPLQARRHLGLAVLGAGSRVVSGADAQQALYPASHGRVSTRAVGGAGPWEEGPRGRRLFPWTWGLRAAPLSSTLARRSSGSLVDWKRLARRSSGSLVDWKRRREGGPH</sequence>
<name>A0ABN8YTC3_RANTA</name>
<keyword evidence="3" id="KW-1185">Reference proteome</keyword>
<feature type="region of interest" description="Disordered" evidence="1">
    <location>
        <begin position="1"/>
        <end position="40"/>
    </location>
</feature>
<protein>
    <submittedName>
        <fullName evidence="2">Uncharacterized protein</fullName>
    </submittedName>
</protein>
<proteinExistence type="predicted"/>
<dbReference type="EMBL" id="OX459959">
    <property type="protein sequence ID" value="CAI9164828.1"/>
    <property type="molecule type" value="Genomic_DNA"/>
</dbReference>
<reference evidence="2" key="1">
    <citation type="submission" date="2023-04" db="EMBL/GenBank/DDBJ databases">
        <authorList>
            <consortium name="ELIXIR-Norway"/>
        </authorList>
    </citation>
    <scope>NUCLEOTIDE SEQUENCE [LARGE SCALE GENOMIC DNA]</scope>
</reference>
<feature type="compositionally biased region" description="Polar residues" evidence="1">
    <location>
        <begin position="1"/>
        <end position="11"/>
    </location>
</feature>